<protein>
    <submittedName>
        <fullName evidence="3">Oxidoreductase</fullName>
    </submittedName>
</protein>
<dbReference type="EMBL" id="QGLE01000004">
    <property type="protein sequence ID" value="PWR24318.1"/>
    <property type="molecule type" value="Genomic_DNA"/>
</dbReference>
<feature type="domain" description="Ketoreductase" evidence="2">
    <location>
        <begin position="9"/>
        <end position="195"/>
    </location>
</feature>
<dbReference type="PRINTS" id="PR00081">
    <property type="entry name" value="GDHRDH"/>
</dbReference>
<dbReference type="InterPro" id="IPR050259">
    <property type="entry name" value="SDR"/>
</dbReference>
<dbReference type="InterPro" id="IPR002347">
    <property type="entry name" value="SDR_fam"/>
</dbReference>
<dbReference type="Gene3D" id="3.40.50.720">
    <property type="entry name" value="NAD(P)-binding Rossmann-like Domain"/>
    <property type="match status" value="1"/>
</dbReference>
<dbReference type="Pfam" id="PF13561">
    <property type="entry name" value="adh_short_C2"/>
    <property type="match status" value="1"/>
</dbReference>
<reference evidence="3 4" key="1">
    <citation type="submission" date="2018-05" db="EMBL/GenBank/DDBJ databases">
        <title>Zavarzinia sp. HR-AS.</title>
        <authorList>
            <person name="Lee Y."/>
            <person name="Jeon C.O."/>
        </authorList>
    </citation>
    <scope>NUCLEOTIDE SEQUENCE [LARGE SCALE GENOMIC DNA]</scope>
    <source>
        <strain evidence="3 4">HR-AS</strain>
    </source>
</reference>
<dbReference type="PANTHER" id="PTHR42879">
    <property type="entry name" value="3-OXOACYL-(ACYL-CARRIER-PROTEIN) REDUCTASE"/>
    <property type="match status" value="1"/>
</dbReference>
<gene>
    <name evidence="3" type="ORF">DKG74_09395</name>
</gene>
<organism evidence="3 4">
    <name type="scientific">Zavarzinia aquatilis</name>
    <dbReference type="NCBI Taxonomy" id="2211142"/>
    <lineage>
        <taxon>Bacteria</taxon>
        <taxon>Pseudomonadati</taxon>
        <taxon>Pseudomonadota</taxon>
        <taxon>Alphaproteobacteria</taxon>
        <taxon>Rhodospirillales</taxon>
        <taxon>Zavarziniaceae</taxon>
        <taxon>Zavarzinia</taxon>
    </lineage>
</organism>
<evidence type="ECO:0000259" key="2">
    <source>
        <dbReference type="SMART" id="SM00822"/>
    </source>
</evidence>
<name>A0A317EB31_9PROT</name>
<dbReference type="AlphaFoldDB" id="A0A317EB31"/>
<comment type="similarity">
    <text evidence="1">Belongs to the short-chain dehydrogenases/reductases (SDR) family.</text>
</comment>
<dbReference type="OrthoDB" id="9793325at2"/>
<keyword evidence="4" id="KW-1185">Reference proteome</keyword>
<sequence>MGGSDFPAGAALVIGGSGGIGREVARGFAAAGCDIAVTYRRKADVARELVDEFTAKGRKASAHAVDLTDEASVKAAFAEAVASHGRIHTVVFAAGPVVEQVAIADTSPALWRQSIETETIGFFNCVSAAVPHMRTMGGGSFVHLGSAGHLRWPKKDGLSVAPKAANEALIKGIAREEGVHGIRANSVLVGVIEAGMFLELKARGVFDERWIKETLRMIAIKRLGTAEDIGNAAVFLASARASYITGQQINVSGGFGL</sequence>
<comment type="caution">
    <text evidence="3">The sequence shown here is derived from an EMBL/GenBank/DDBJ whole genome shotgun (WGS) entry which is preliminary data.</text>
</comment>
<dbReference type="InterPro" id="IPR036291">
    <property type="entry name" value="NAD(P)-bd_dom_sf"/>
</dbReference>
<evidence type="ECO:0000313" key="4">
    <source>
        <dbReference type="Proteomes" id="UP000245461"/>
    </source>
</evidence>
<dbReference type="Proteomes" id="UP000245461">
    <property type="component" value="Unassembled WGS sequence"/>
</dbReference>
<evidence type="ECO:0000256" key="1">
    <source>
        <dbReference type="ARBA" id="ARBA00006484"/>
    </source>
</evidence>
<accession>A0A317EB31</accession>
<dbReference type="PANTHER" id="PTHR42879:SF2">
    <property type="entry name" value="3-OXOACYL-[ACYL-CARRIER-PROTEIN] REDUCTASE FABG"/>
    <property type="match status" value="1"/>
</dbReference>
<dbReference type="SMART" id="SM00822">
    <property type="entry name" value="PKS_KR"/>
    <property type="match status" value="1"/>
</dbReference>
<proteinExistence type="inferred from homology"/>
<dbReference type="RefSeq" id="WP_109905028.1">
    <property type="nucleotide sequence ID" value="NZ_QGLE01000004.1"/>
</dbReference>
<dbReference type="SUPFAM" id="SSF51735">
    <property type="entry name" value="NAD(P)-binding Rossmann-fold domains"/>
    <property type="match status" value="1"/>
</dbReference>
<evidence type="ECO:0000313" key="3">
    <source>
        <dbReference type="EMBL" id="PWR24318.1"/>
    </source>
</evidence>
<dbReference type="InterPro" id="IPR057326">
    <property type="entry name" value="KR_dom"/>
</dbReference>
<dbReference type="CDD" id="cd05233">
    <property type="entry name" value="SDR_c"/>
    <property type="match status" value="1"/>
</dbReference>